<evidence type="ECO:0000259" key="2">
    <source>
        <dbReference type="PROSITE" id="PS50086"/>
    </source>
</evidence>
<proteinExistence type="predicted"/>
<dbReference type="Gene3D" id="1.10.8.270">
    <property type="entry name" value="putative rabgap domain of human tbc1 domain family member 14 like domains"/>
    <property type="match status" value="1"/>
</dbReference>
<dbReference type="Proteomes" id="UP001311915">
    <property type="component" value="Unassembled WGS sequence"/>
</dbReference>
<dbReference type="FunFam" id="1.10.10.750:FF:000007">
    <property type="entry name" value="TBC1 domain family member"/>
    <property type="match status" value="1"/>
</dbReference>
<dbReference type="SUPFAM" id="SSF47923">
    <property type="entry name" value="Ypt/Rab-GAP domain of gyp1p"/>
    <property type="match status" value="2"/>
</dbReference>
<dbReference type="GO" id="GO:0005096">
    <property type="term" value="F:GTPase activator activity"/>
    <property type="evidence" value="ECO:0007669"/>
    <property type="project" value="TreeGrafter"/>
</dbReference>
<evidence type="ECO:0000313" key="3">
    <source>
        <dbReference type="EMBL" id="KAK4708260.1"/>
    </source>
</evidence>
<gene>
    <name evidence="3" type="ORF">R3W88_029185</name>
</gene>
<dbReference type="FunFam" id="1.10.472.80:FF:000041">
    <property type="entry name" value="TBC domain containing protein"/>
    <property type="match status" value="1"/>
</dbReference>
<name>A0AAV9K6R5_9SOLN</name>
<dbReference type="PANTHER" id="PTHR22957:SF26">
    <property type="entry name" value="LD44506P"/>
    <property type="match status" value="1"/>
</dbReference>
<keyword evidence="4" id="KW-1185">Reference proteome</keyword>
<dbReference type="PROSITE" id="PS50086">
    <property type="entry name" value="TBC_RABGAP"/>
    <property type="match status" value="1"/>
</dbReference>
<dbReference type="PANTHER" id="PTHR22957">
    <property type="entry name" value="TBC1 DOMAIN FAMILY MEMBER GTPASE-ACTIVATING PROTEIN"/>
    <property type="match status" value="1"/>
</dbReference>
<dbReference type="InterPro" id="IPR000195">
    <property type="entry name" value="Rab-GAP-TBC_dom"/>
</dbReference>
<feature type="compositionally biased region" description="Low complexity" evidence="1">
    <location>
        <begin position="89"/>
        <end position="115"/>
    </location>
</feature>
<reference evidence="3 4" key="1">
    <citation type="submission" date="2023-10" db="EMBL/GenBank/DDBJ databases">
        <title>Genome-Wide Identification Analysis in wild type Solanum Pinnatisectum Reveals Some Genes Defensing Phytophthora Infestans.</title>
        <authorList>
            <person name="Sun C."/>
        </authorList>
    </citation>
    <scope>NUCLEOTIDE SEQUENCE [LARGE SCALE GENOMIC DNA]</scope>
    <source>
        <strain evidence="3">LQN</strain>
        <tissue evidence="3">Leaf</tissue>
    </source>
</reference>
<accession>A0AAV9K6R5</accession>
<dbReference type="SMART" id="SM00164">
    <property type="entry name" value="TBC"/>
    <property type="match status" value="1"/>
</dbReference>
<feature type="region of interest" description="Disordered" evidence="1">
    <location>
        <begin position="88"/>
        <end position="124"/>
    </location>
</feature>
<dbReference type="Pfam" id="PF00566">
    <property type="entry name" value="RabGAP-TBC"/>
    <property type="match status" value="1"/>
</dbReference>
<dbReference type="InterPro" id="IPR035969">
    <property type="entry name" value="Rab-GAP_TBC_sf"/>
</dbReference>
<evidence type="ECO:0000256" key="1">
    <source>
        <dbReference type="SAM" id="MobiDB-lite"/>
    </source>
</evidence>
<evidence type="ECO:0000313" key="4">
    <source>
        <dbReference type="Proteomes" id="UP001311915"/>
    </source>
</evidence>
<sequence length="452" mass="51916">MRSDREEDRNATVDSRFNQTLRNVQGLLKGRSFPGKVLITRRSDPLDNSTMRSPDNHGSLRDSETGPSQQADGSFEVQAVLISSDELQSRSNLNASSSASQTKSSTSNSEQTSNEVQKPSIGSRATDSARLMKFTKELSATTVILEKLRELSWNGIPSYLRPNIWRLLLGYAPPNSDRREGVLRRKRLDYLDCVAQYYDIQDIERTDEEINMLRQIAVDCPRTVPDVSFFQQAQVQKSLERILYIWAIRHPASGYVQGINDLATPFLVVFLSEHVEGSIDNWMMSDLPSEKISGIEADCYWCLSKLLDGMQDHYTFAQPGIQRLVFKLKELVRRIDEPVSTHMEEQGLEFLQFAFRWFNCLLIREIPFHLVNRLWDTYLAEGDALPDFLVYIAASFLLTWSDNLLKLDFQEMVMFLQHLPTHNWSHSELEMVLSRAYMWHAMFNSSPSHLAS</sequence>
<dbReference type="EMBL" id="JAWPEI010000012">
    <property type="protein sequence ID" value="KAK4708260.1"/>
    <property type="molecule type" value="Genomic_DNA"/>
</dbReference>
<protein>
    <recommendedName>
        <fullName evidence="2">Rab-GAP TBC domain-containing protein</fullName>
    </recommendedName>
</protein>
<dbReference type="FunFam" id="1.10.8.270:FF:000028">
    <property type="entry name" value="TBC domain containing protein"/>
    <property type="match status" value="1"/>
</dbReference>
<feature type="compositionally biased region" description="Basic and acidic residues" evidence="1">
    <location>
        <begin position="54"/>
        <end position="64"/>
    </location>
</feature>
<feature type="domain" description="Rab-GAP TBC" evidence="2">
    <location>
        <begin position="155"/>
        <end position="382"/>
    </location>
</feature>
<organism evidence="3 4">
    <name type="scientific">Solanum pinnatisectum</name>
    <name type="common">tansyleaf nightshade</name>
    <dbReference type="NCBI Taxonomy" id="50273"/>
    <lineage>
        <taxon>Eukaryota</taxon>
        <taxon>Viridiplantae</taxon>
        <taxon>Streptophyta</taxon>
        <taxon>Embryophyta</taxon>
        <taxon>Tracheophyta</taxon>
        <taxon>Spermatophyta</taxon>
        <taxon>Magnoliopsida</taxon>
        <taxon>eudicotyledons</taxon>
        <taxon>Gunneridae</taxon>
        <taxon>Pentapetalae</taxon>
        <taxon>asterids</taxon>
        <taxon>lamiids</taxon>
        <taxon>Solanales</taxon>
        <taxon>Solanaceae</taxon>
        <taxon>Solanoideae</taxon>
        <taxon>Solaneae</taxon>
        <taxon>Solanum</taxon>
    </lineage>
</organism>
<dbReference type="Gene3D" id="1.10.10.750">
    <property type="entry name" value="Ypt/Rab-GAP domain of gyp1p, domain 1"/>
    <property type="match status" value="1"/>
</dbReference>
<comment type="caution">
    <text evidence="3">The sequence shown here is derived from an EMBL/GenBank/DDBJ whole genome shotgun (WGS) entry which is preliminary data.</text>
</comment>
<feature type="region of interest" description="Disordered" evidence="1">
    <location>
        <begin position="38"/>
        <end position="71"/>
    </location>
</feature>
<dbReference type="AlphaFoldDB" id="A0AAV9K6R5"/>
<dbReference type="Gene3D" id="1.10.472.80">
    <property type="entry name" value="Ypt/Rab-GAP domain of gyp1p, domain 3"/>
    <property type="match status" value="1"/>
</dbReference>